<name>A0ABQ7H555_DUNSA</name>
<dbReference type="EMBL" id="MU069471">
    <property type="protein sequence ID" value="KAF5841990.1"/>
    <property type="molecule type" value="Genomic_DNA"/>
</dbReference>
<feature type="region of interest" description="Disordered" evidence="1">
    <location>
        <begin position="225"/>
        <end position="334"/>
    </location>
</feature>
<organism evidence="2 3">
    <name type="scientific">Dunaliella salina</name>
    <name type="common">Green alga</name>
    <name type="synonym">Protococcus salinus</name>
    <dbReference type="NCBI Taxonomy" id="3046"/>
    <lineage>
        <taxon>Eukaryota</taxon>
        <taxon>Viridiplantae</taxon>
        <taxon>Chlorophyta</taxon>
        <taxon>core chlorophytes</taxon>
        <taxon>Chlorophyceae</taxon>
        <taxon>CS clade</taxon>
        <taxon>Chlamydomonadales</taxon>
        <taxon>Dunaliellaceae</taxon>
        <taxon>Dunaliella</taxon>
    </lineage>
</organism>
<comment type="caution">
    <text evidence="2">The sequence shown here is derived from an EMBL/GenBank/DDBJ whole genome shotgun (WGS) entry which is preliminary data.</text>
</comment>
<proteinExistence type="predicted"/>
<feature type="compositionally biased region" description="Polar residues" evidence="1">
    <location>
        <begin position="53"/>
        <end position="79"/>
    </location>
</feature>
<dbReference type="Proteomes" id="UP000815325">
    <property type="component" value="Unassembled WGS sequence"/>
</dbReference>
<evidence type="ECO:0008006" key="4">
    <source>
        <dbReference type="Google" id="ProtNLM"/>
    </source>
</evidence>
<protein>
    <recommendedName>
        <fullName evidence="4">Encoded protein</fullName>
    </recommendedName>
</protein>
<accession>A0ABQ7H555</accession>
<gene>
    <name evidence="2" type="ORF">DUNSADRAFT_9871</name>
</gene>
<reference evidence="2" key="1">
    <citation type="submission" date="2017-08" db="EMBL/GenBank/DDBJ databases">
        <authorList>
            <person name="Polle J.E."/>
            <person name="Barry K."/>
            <person name="Cushman J."/>
            <person name="Schmutz J."/>
            <person name="Tran D."/>
            <person name="Hathwaick L.T."/>
            <person name="Yim W.C."/>
            <person name="Jenkins J."/>
            <person name="Mckie-Krisberg Z.M."/>
            <person name="Prochnik S."/>
            <person name="Lindquist E."/>
            <person name="Dockter R.B."/>
            <person name="Adam C."/>
            <person name="Molina H."/>
            <person name="Bunkerborg J."/>
            <person name="Jin E."/>
            <person name="Buchheim M."/>
            <person name="Magnuson J."/>
        </authorList>
    </citation>
    <scope>NUCLEOTIDE SEQUENCE</scope>
    <source>
        <strain evidence="2">CCAP 19/18</strain>
    </source>
</reference>
<sequence length="334" mass="35337">MPKNDLYNAEHVACAENTRIKLYLPGLSNPEPSQANQKSSSDAASKTKKLLSNVQRFASASDGQPSSTGSTSDQANNSRPRAGSQGRNQPAAADNGGPRGIQRRPIPKAVAWHSSDAGGLINAPPANSSRKDARPGTTLQRRPPSTRSRFSMEEGAAARRNELYLRSKSPGANAPLWEQPPEQPVIMRAVPSKTLELGVTDAPVRRPPLPRSQPSGLAGLHAVQQAPPASGAGNNGFSQQLPPPHFAGSPWTPTAAEGLPQRPASTQQPSQPRNYPAPPYSSHVPGRPGTLPPEITALISRESRRMNLAAQQGATGGKAGRALHQKPPWMQSGD</sequence>
<evidence type="ECO:0000256" key="1">
    <source>
        <dbReference type="SAM" id="MobiDB-lite"/>
    </source>
</evidence>
<feature type="region of interest" description="Disordered" evidence="1">
    <location>
        <begin position="116"/>
        <end position="156"/>
    </location>
</feature>
<evidence type="ECO:0000313" key="3">
    <source>
        <dbReference type="Proteomes" id="UP000815325"/>
    </source>
</evidence>
<feature type="compositionally biased region" description="Polar residues" evidence="1">
    <location>
        <begin position="263"/>
        <end position="273"/>
    </location>
</feature>
<feature type="region of interest" description="Disordered" evidence="1">
    <location>
        <begin position="24"/>
        <end position="103"/>
    </location>
</feature>
<feature type="region of interest" description="Disordered" evidence="1">
    <location>
        <begin position="197"/>
        <end position="216"/>
    </location>
</feature>
<evidence type="ECO:0000313" key="2">
    <source>
        <dbReference type="EMBL" id="KAF5841990.1"/>
    </source>
</evidence>
<feature type="compositionally biased region" description="Polar residues" evidence="1">
    <location>
        <begin position="137"/>
        <end position="149"/>
    </location>
</feature>
<keyword evidence="3" id="KW-1185">Reference proteome</keyword>